<dbReference type="AlphaFoldDB" id="A0A814N4L9"/>
<evidence type="ECO:0000313" key="2">
    <source>
        <dbReference type="EMBL" id="CAF1087314.1"/>
    </source>
</evidence>
<dbReference type="Proteomes" id="UP000663889">
    <property type="component" value="Unassembled WGS sequence"/>
</dbReference>
<gene>
    <name evidence="3" type="ORF">FNK824_LOCUS8231</name>
    <name evidence="2" type="ORF">SEV965_LOCUS15174</name>
</gene>
<dbReference type="Proteomes" id="UP000663874">
    <property type="component" value="Unassembled WGS sequence"/>
</dbReference>
<feature type="compositionally biased region" description="Acidic residues" evidence="1">
    <location>
        <begin position="190"/>
        <end position="207"/>
    </location>
</feature>
<name>A0A814N4L9_9BILA</name>
<feature type="region of interest" description="Disordered" evidence="1">
    <location>
        <begin position="189"/>
        <end position="218"/>
    </location>
</feature>
<sequence length="242" mass="28174">MTTKSLVNDVETSLFPPSLFNIQYPNCRTGMFSLRKPFQNVKTEFVPIEKRPLSNRNLTTPSLQPTNYTANQVPLIHEKPIEPVFIPSRKLSKRNAEVQCSLLKPTVHHDMAVQTKIHGQRIVVNDFNDNNGISPRHRRQTKLQPIEQPQEIYEIQDIESSPLRIIPINQTKKFKEQNIRYVKTRKPIIDYDDDDDDDDDESDDDSEERIIYASQPQQTVKKTYLPPNVRMICVRDDTKKGF</sequence>
<evidence type="ECO:0000313" key="4">
    <source>
        <dbReference type="Proteomes" id="UP000663889"/>
    </source>
</evidence>
<dbReference type="EMBL" id="CAJNOU010000782">
    <property type="protein sequence ID" value="CAF1087314.1"/>
    <property type="molecule type" value="Genomic_DNA"/>
</dbReference>
<evidence type="ECO:0000313" key="3">
    <source>
        <dbReference type="EMBL" id="CAF3686800.1"/>
    </source>
</evidence>
<accession>A0A814N4L9</accession>
<protein>
    <submittedName>
        <fullName evidence="2">Uncharacterized protein</fullName>
    </submittedName>
</protein>
<dbReference type="EMBL" id="CAJOBE010000805">
    <property type="protein sequence ID" value="CAF3686800.1"/>
    <property type="molecule type" value="Genomic_DNA"/>
</dbReference>
<evidence type="ECO:0000256" key="1">
    <source>
        <dbReference type="SAM" id="MobiDB-lite"/>
    </source>
</evidence>
<organism evidence="2 4">
    <name type="scientific">Rotaria sordida</name>
    <dbReference type="NCBI Taxonomy" id="392033"/>
    <lineage>
        <taxon>Eukaryota</taxon>
        <taxon>Metazoa</taxon>
        <taxon>Spiralia</taxon>
        <taxon>Gnathifera</taxon>
        <taxon>Rotifera</taxon>
        <taxon>Eurotatoria</taxon>
        <taxon>Bdelloidea</taxon>
        <taxon>Philodinida</taxon>
        <taxon>Philodinidae</taxon>
        <taxon>Rotaria</taxon>
    </lineage>
</organism>
<comment type="caution">
    <text evidence="2">The sequence shown here is derived from an EMBL/GenBank/DDBJ whole genome shotgun (WGS) entry which is preliminary data.</text>
</comment>
<proteinExistence type="predicted"/>
<reference evidence="2" key="1">
    <citation type="submission" date="2021-02" db="EMBL/GenBank/DDBJ databases">
        <authorList>
            <person name="Nowell W R."/>
        </authorList>
    </citation>
    <scope>NUCLEOTIDE SEQUENCE</scope>
</reference>